<evidence type="ECO:0000256" key="1">
    <source>
        <dbReference type="SAM" id="MobiDB-lite"/>
    </source>
</evidence>
<proteinExistence type="predicted"/>
<evidence type="ECO:0000313" key="3">
    <source>
        <dbReference type="EMBL" id="KHJ82231.1"/>
    </source>
</evidence>
<dbReference type="EMBL" id="KN581159">
    <property type="protein sequence ID" value="KHJ82231.1"/>
    <property type="molecule type" value="Genomic_DNA"/>
</dbReference>
<sequence>MRFTILLVLAILAVAFAKPHPKKSSDSSSSEEGPKHKGHHHKHHKHTHRPHTSPAPVTEEVSTLTPEHPTGSDATSEEPEVSTQGVDVTTAPADIVVTDAVTTGATEGPAADTSAKSDVTIETITVVA</sequence>
<feature type="chain" id="PRO_5002061509" evidence="2">
    <location>
        <begin position="18"/>
        <end position="128"/>
    </location>
</feature>
<feature type="compositionally biased region" description="Basic residues" evidence="1">
    <location>
        <begin position="36"/>
        <end position="51"/>
    </location>
</feature>
<protein>
    <submittedName>
        <fullName evidence="3">Uncharacterized protein</fullName>
    </submittedName>
</protein>
<keyword evidence="2" id="KW-0732">Signal</keyword>
<accession>A0A0B1SEC2</accession>
<feature type="signal peptide" evidence="2">
    <location>
        <begin position="1"/>
        <end position="17"/>
    </location>
</feature>
<dbReference type="AlphaFoldDB" id="A0A0B1SEC2"/>
<evidence type="ECO:0000313" key="4">
    <source>
        <dbReference type="Proteomes" id="UP000053660"/>
    </source>
</evidence>
<dbReference type="Proteomes" id="UP000053660">
    <property type="component" value="Unassembled WGS sequence"/>
</dbReference>
<name>A0A0B1SEC2_OESDE</name>
<gene>
    <name evidence="3" type="ORF">OESDEN_18077</name>
</gene>
<keyword evidence="4" id="KW-1185">Reference proteome</keyword>
<evidence type="ECO:0000256" key="2">
    <source>
        <dbReference type="SAM" id="SignalP"/>
    </source>
</evidence>
<feature type="region of interest" description="Disordered" evidence="1">
    <location>
        <begin position="17"/>
        <end position="90"/>
    </location>
</feature>
<organism evidence="3 4">
    <name type="scientific">Oesophagostomum dentatum</name>
    <name type="common">Nodular worm</name>
    <dbReference type="NCBI Taxonomy" id="61180"/>
    <lineage>
        <taxon>Eukaryota</taxon>
        <taxon>Metazoa</taxon>
        <taxon>Ecdysozoa</taxon>
        <taxon>Nematoda</taxon>
        <taxon>Chromadorea</taxon>
        <taxon>Rhabditida</taxon>
        <taxon>Rhabditina</taxon>
        <taxon>Rhabditomorpha</taxon>
        <taxon>Strongyloidea</taxon>
        <taxon>Strongylidae</taxon>
        <taxon>Oesophagostomum</taxon>
    </lineage>
</organism>
<reference evidence="3 4" key="1">
    <citation type="submission" date="2014-03" db="EMBL/GenBank/DDBJ databases">
        <title>Draft genome of the hookworm Oesophagostomum dentatum.</title>
        <authorList>
            <person name="Mitreva M."/>
        </authorList>
    </citation>
    <scope>NUCLEOTIDE SEQUENCE [LARGE SCALE GENOMIC DNA]</scope>
    <source>
        <strain evidence="3 4">OD-Hann</strain>
    </source>
</reference>